<keyword evidence="5 10" id="KW-0858">Xylan degradation</keyword>
<gene>
    <name evidence="15" type="ordered locus">TERTU_0428</name>
</gene>
<dbReference type="CAZy" id="GH5">
    <property type="family name" value="Glycoside Hydrolase Family 5"/>
</dbReference>
<dbReference type="OrthoDB" id="1153097at2"/>
<reference evidence="15 16" key="1">
    <citation type="journal article" date="2009" name="PLoS ONE">
        <title>The complete genome of Teredinibacter turnerae T7901: an intracellular endosymbiont of marine wood-boring bivalves (shipworms).</title>
        <authorList>
            <person name="Yang J.C."/>
            <person name="Madupu R."/>
            <person name="Durkin A.S."/>
            <person name="Ekborg N.A."/>
            <person name="Pedamallu C.S."/>
            <person name="Hostetler J.B."/>
            <person name="Radune D."/>
            <person name="Toms B.S."/>
            <person name="Henrissat B."/>
            <person name="Coutinho P.M."/>
            <person name="Schwarz S."/>
            <person name="Field L."/>
            <person name="Trindade-Silva A.E."/>
            <person name="Soares C.A.G."/>
            <person name="Elshahawi S."/>
            <person name="Hanora A."/>
            <person name="Schmidt E.W."/>
            <person name="Haygood M.G."/>
            <person name="Posfai J."/>
            <person name="Benner J."/>
            <person name="Madinger C."/>
            <person name="Nove J."/>
            <person name="Anton B."/>
            <person name="Chaudhary K."/>
            <person name="Foster J."/>
            <person name="Holman A."/>
            <person name="Kumar S."/>
            <person name="Lessard P.A."/>
            <person name="Luyten Y.A."/>
            <person name="Slatko B."/>
            <person name="Wood N."/>
            <person name="Wu B."/>
            <person name="Teplitski M."/>
            <person name="Mougous J.D."/>
            <person name="Ward N."/>
            <person name="Eisen J.A."/>
            <person name="Badger J.H."/>
            <person name="Distel D.L."/>
        </authorList>
    </citation>
    <scope>NUCLEOTIDE SEQUENCE [LARGE SCALE GENOMIC DNA]</scope>
    <source>
        <strain evidence="16">ATCC 39867 / T7901</strain>
    </source>
</reference>
<dbReference type="PROSITE" id="PS00776">
    <property type="entry name" value="GH11_1"/>
    <property type="match status" value="1"/>
</dbReference>
<feature type="region of interest" description="Disordered" evidence="11">
    <location>
        <begin position="393"/>
        <end position="445"/>
    </location>
</feature>
<keyword evidence="16" id="KW-1185">Reference proteome</keyword>
<feature type="compositionally biased region" description="Low complexity" evidence="11">
    <location>
        <begin position="393"/>
        <end position="432"/>
    </location>
</feature>
<dbReference type="InterPro" id="IPR032798">
    <property type="entry name" value="CBM_5_12_2"/>
</dbReference>
<dbReference type="PANTHER" id="PTHR46828">
    <property type="entry name" value="ENDO-1,4-BETA-XYLANASE A-RELATED"/>
    <property type="match status" value="1"/>
</dbReference>
<dbReference type="SUPFAM" id="SSF51445">
    <property type="entry name" value="(Trans)glycosidases"/>
    <property type="match status" value="1"/>
</dbReference>
<evidence type="ECO:0000256" key="3">
    <source>
        <dbReference type="ARBA" id="ARBA00007792"/>
    </source>
</evidence>
<dbReference type="Pfam" id="PF00150">
    <property type="entry name" value="Cellulase"/>
    <property type="match status" value="1"/>
</dbReference>
<dbReference type="Gene3D" id="2.60.120.180">
    <property type="match status" value="1"/>
</dbReference>
<dbReference type="InterPro" id="IPR003610">
    <property type="entry name" value="CBM5/12"/>
</dbReference>
<comment type="catalytic activity">
    <reaction evidence="1 10">
        <text>Endohydrolysis of (1-&gt;4)-beta-D-xylosidic linkages in xylans.</text>
        <dbReference type="EC" id="3.2.1.8"/>
    </reaction>
</comment>
<dbReference type="eggNOG" id="COG2730">
    <property type="taxonomic scope" value="Bacteria"/>
</dbReference>
<proteinExistence type="inferred from homology"/>
<dbReference type="InterPro" id="IPR002883">
    <property type="entry name" value="CBM10/Dockerin_dom"/>
</dbReference>
<evidence type="ECO:0000313" key="16">
    <source>
        <dbReference type="Proteomes" id="UP000009080"/>
    </source>
</evidence>
<dbReference type="GO" id="GO:0005576">
    <property type="term" value="C:extracellular region"/>
    <property type="evidence" value="ECO:0007669"/>
    <property type="project" value="InterPro"/>
</dbReference>
<dbReference type="PROSITE" id="PS51761">
    <property type="entry name" value="GH11_3"/>
    <property type="match status" value="1"/>
</dbReference>
<organism evidence="15 16">
    <name type="scientific">Teredinibacter turnerae (strain ATCC 39867 / T7901)</name>
    <dbReference type="NCBI Taxonomy" id="377629"/>
    <lineage>
        <taxon>Bacteria</taxon>
        <taxon>Pseudomonadati</taxon>
        <taxon>Pseudomonadota</taxon>
        <taxon>Gammaproteobacteria</taxon>
        <taxon>Cellvibrionales</taxon>
        <taxon>Cellvibrionaceae</taxon>
        <taxon>Teredinibacter</taxon>
    </lineage>
</organism>
<feature type="compositionally biased region" description="Low complexity" evidence="11">
    <location>
        <begin position="218"/>
        <end position="243"/>
    </location>
</feature>
<dbReference type="Pfam" id="PF02013">
    <property type="entry name" value="CBM_10"/>
    <property type="match status" value="1"/>
</dbReference>
<dbReference type="Gene3D" id="2.30.32.30">
    <property type="entry name" value="CBM10"/>
    <property type="match status" value="1"/>
</dbReference>
<evidence type="ECO:0000256" key="6">
    <source>
        <dbReference type="ARBA" id="ARBA00022801"/>
    </source>
</evidence>
<keyword evidence="8 10" id="KW-0326">Glycosidase</keyword>
<comment type="pathway">
    <text evidence="2 10">Glycan degradation; xylan degradation.</text>
</comment>
<evidence type="ECO:0000256" key="1">
    <source>
        <dbReference type="ARBA" id="ARBA00000681"/>
    </source>
</evidence>
<dbReference type="SMART" id="SM01064">
    <property type="entry name" value="CBM_10"/>
    <property type="match status" value="1"/>
</dbReference>
<dbReference type="FunFam" id="2.60.120.180:FF:000001">
    <property type="entry name" value="Endo-1,4-beta-xylanase"/>
    <property type="match status" value="1"/>
</dbReference>
<evidence type="ECO:0000256" key="7">
    <source>
        <dbReference type="ARBA" id="ARBA00023277"/>
    </source>
</evidence>
<evidence type="ECO:0000256" key="9">
    <source>
        <dbReference type="ARBA" id="ARBA00023326"/>
    </source>
</evidence>
<dbReference type="InterPro" id="IPR018208">
    <property type="entry name" value="GH11_AS_1"/>
</dbReference>
<dbReference type="InterPro" id="IPR009031">
    <property type="entry name" value="CBM10"/>
</dbReference>
<dbReference type="CAZy" id="CBM5">
    <property type="family name" value="Carbohydrate-Binding Module Family 5"/>
</dbReference>
<dbReference type="PRINTS" id="PR00911">
    <property type="entry name" value="GLHYDRLASE11"/>
</dbReference>
<dbReference type="GO" id="GO:0030248">
    <property type="term" value="F:cellulose binding"/>
    <property type="evidence" value="ECO:0007669"/>
    <property type="project" value="InterPro"/>
</dbReference>
<dbReference type="PANTHER" id="PTHR46828:SF2">
    <property type="entry name" value="ENDO-1,4-BETA-XYLANASE A-RELATED"/>
    <property type="match status" value="1"/>
</dbReference>
<dbReference type="Proteomes" id="UP000009080">
    <property type="component" value="Chromosome"/>
</dbReference>
<dbReference type="InterPro" id="IPR001137">
    <property type="entry name" value="Glyco_hydro_11"/>
</dbReference>
<dbReference type="Pfam" id="PF00457">
    <property type="entry name" value="Glyco_hydro_11"/>
    <property type="match status" value="1"/>
</dbReference>
<evidence type="ECO:0000256" key="4">
    <source>
        <dbReference type="ARBA" id="ARBA00012590"/>
    </source>
</evidence>
<dbReference type="InterPro" id="IPR033119">
    <property type="entry name" value="GH11_AS_2"/>
</dbReference>
<dbReference type="CAZy" id="GH11">
    <property type="family name" value="Glycoside Hydrolase Family 11"/>
</dbReference>
<evidence type="ECO:0000256" key="12">
    <source>
        <dbReference type="SAM" id="SignalP"/>
    </source>
</evidence>
<dbReference type="AlphaFoldDB" id="C5BMU2"/>
<dbReference type="InterPro" id="IPR017853">
    <property type="entry name" value="GH"/>
</dbReference>
<dbReference type="InterPro" id="IPR033123">
    <property type="entry name" value="GH11_dom"/>
</dbReference>
<keyword evidence="7 10" id="KW-0119">Carbohydrate metabolism</keyword>
<dbReference type="KEGG" id="ttu:TERTU_0428"/>
<dbReference type="UniPathway" id="UPA00114"/>
<keyword evidence="9 10" id="KW-0624">Polysaccharide degradation</keyword>
<keyword evidence="6 10" id="KW-0378">Hydrolase</keyword>
<dbReference type="HOGENOM" id="CLU_015313_0_0_6"/>
<keyword evidence="12" id="KW-0732">Signal</keyword>
<dbReference type="CDD" id="cd12204">
    <property type="entry name" value="CBD_like"/>
    <property type="match status" value="1"/>
</dbReference>
<dbReference type="Gene3D" id="3.20.20.80">
    <property type="entry name" value="Glycosidases"/>
    <property type="match status" value="1"/>
</dbReference>
<feature type="domain" description="CBM10" evidence="14">
    <location>
        <begin position="350"/>
        <end position="379"/>
    </location>
</feature>
<feature type="region of interest" description="Disordered" evidence="11">
    <location>
        <begin position="315"/>
        <end position="345"/>
    </location>
</feature>
<evidence type="ECO:0000313" key="15">
    <source>
        <dbReference type="EMBL" id="ACR12792.1"/>
    </source>
</evidence>
<accession>C5BMU2</accession>
<dbReference type="SUPFAM" id="SSF57615">
    <property type="entry name" value="Type X cellulose binding domain, CBDX"/>
    <property type="match status" value="1"/>
</dbReference>
<evidence type="ECO:0000256" key="2">
    <source>
        <dbReference type="ARBA" id="ARBA00004851"/>
    </source>
</evidence>
<dbReference type="PROSITE" id="PS51763">
    <property type="entry name" value="CBM10"/>
    <property type="match status" value="1"/>
</dbReference>
<dbReference type="SMART" id="SM00495">
    <property type="entry name" value="ChtBD3"/>
    <property type="match status" value="1"/>
</dbReference>
<dbReference type="SUPFAM" id="SSF51055">
    <property type="entry name" value="Carbohydrate binding domain"/>
    <property type="match status" value="1"/>
</dbReference>
<dbReference type="InterPro" id="IPR013319">
    <property type="entry name" value="GH11/12"/>
</dbReference>
<comment type="similarity">
    <text evidence="3 10">Belongs to the glycosyl hydrolase 11 (cellulase G) family.</text>
</comment>
<feature type="active site" description="Proton donor" evidence="10">
    <location>
        <position position="203"/>
    </location>
</feature>
<evidence type="ECO:0000256" key="8">
    <source>
        <dbReference type="ARBA" id="ARBA00023295"/>
    </source>
</evidence>
<evidence type="ECO:0000256" key="10">
    <source>
        <dbReference type="PROSITE-ProRule" id="PRU01097"/>
    </source>
</evidence>
<evidence type="ECO:0000259" key="14">
    <source>
        <dbReference type="PROSITE" id="PS51763"/>
    </source>
</evidence>
<feature type="active site" description="Nucleophile" evidence="10">
    <location>
        <position position="112"/>
    </location>
</feature>
<dbReference type="PROSITE" id="PS00777">
    <property type="entry name" value="GH11_2"/>
    <property type="match status" value="1"/>
</dbReference>
<dbReference type="STRING" id="377629.TERTU_0428"/>
<dbReference type="InterPro" id="IPR013320">
    <property type="entry name" value="ConA-like_dom_sf"/>
</dbReference>
<feature type="region of interest" description="Disordered" evidence="11">
    <location>
        <begin position="208"/>
        <end position="249"/>
    </location>
</feature>
<dbReference type="InterPro" id="IPR001547">
    <property type="entry name" value="Glyco_hydro_5"/>
</dbReference>
<dbReference type="RefSeq" id="WP_015818904.1">
    <property type="nucleotide sequence ID" value="NC_012997.1"/>
</dbReference>
<feature type="chain" id="PRO_5002948988" description="endo-1,4-beta-xylanase" evidence="12">
    <location>
        <begin position="27"/>
        <end position="894"/>
    </location>
</feature>
<evidence type="ECO:0000256" key="11">
    <source>
        <dbReference type="SAM" id="MobiDB-lite"/>
    </source>
</evidence>
<dbReference type="GO" id="GO:0045493">
    <property type="term" value="P:xylan catabolic process"/>
    <property type="evidence" value="ECO:0007669"/>
    <property type="project" value="UniProtKB-UniRule"/>
</dbReference>
<sequence length="894" mass="96296">MKLLKTHRRAIAAAALAVATVPIAHAQTLSSNATGTQNGYYYSFWKDSGNATMTLGAGGNYSSSWNSSTNNWVGGKGWMPGTRRTVTYSGSYSASGTSYLALYGWTRNPLIEYYIVENWVNYNPASGATNYGTVNIDGSTYQLGRSQRVNQPSIEGTATFYQYWSVRQNKRTSGTINIGAHFDAWAAVGLNLGTHDYQIMATEGYQSSGQSNITVSEGSSGSTTSSTSSSSSSTSSSSSSSSSSGGGTGSCAGVNVYPNWTARDWSGGAYNHANAGDQMVYQNNLYRANWYTNSTPGSDASWTSLGSCSGGGSTSSTTSSSSSSSTSASSSSNSSSSSSSSSSSGGCREMCNWYGQGMYPLCQNTSGWGWENNQNCIGRQTCQSQNGGSGGVVNSCGTSSSSSSSTSSSSSSSSSSGTTSSSSSSSSSTSTSSGGGTFRVDASGNITKNGQIFPMHCGSWFGLEGRHEPSDDPDNPSGAPMELYIGNVFWANEHSRTIEQTMDEITARGINVIRFPIVPQTLDPNNAQGRAPYLKNYEPLRQTNARQAMEDFIVLADQHGLEVMLDIHSCSNYVGWRAGRFDARPPYADADRDLYDFPREDWSCSASGNPGTVQNIQAYDKAAWLDDLRELAGLADQLGVDNIIGVDIFNEPWDYTWAEWKTHIEDAYAAINSVNSDLLIFAQGISASANNQDGTPDDNVEVPHGDEFSNPNWGENLYEAGSDLPNVPQSRLVFSPHTYGPSVFVQRMFMDPAQPACEGLEGDEAGDNDCNIVINPDILRPGWEEHFGYLRDMGYAVVVGEFGGHYGWPQGSSERDINRWSHITTNVDEQWQNAFVDYMDEKNIEACYWSINPESGDTGGLYSHAYDPISNTSGWGTWTGFEEGKWSMLNRLWD</sequence>
<feature type="signal peptide" evidence="12">
    <location>
        <begin position="1"/>
        <end position="26"/>
    </location>
</feature>
<dbReference type="InterPro" id="IPR036573">
    <property type="entry name" value="CBM_sf_5/12"/>
</dbReference>
<name>C5BMU2_TERTT</name>
<dbReference type="GO" id="GO:0031176">
    <property type="term" value="F:endo-1,4-beta-xylanase activity"/>
    <property type="evidence" value="ECO:0007669"/>
    <property type="project" value="UniProtKB-UniRule"/>
</dbReference>
<dbReference type="Pfam" id="PF14600">
    <property type="entry name" value="CBM_5_12_2"/>
    <property type="match status" value="1"/>
</dbReference>
<feature type="domain" description="GH11" evidence="13">
    <location>
        <begin position="28"/>
        <end position="216"/>
    </location>
</feature>
<dbReference type="EMBL" id="CP001614">
    <property type="protein sequence ID" value="ACR12792.1"/>
    <property type="molecule type" value="Genomic_DNA"/>
</dbReference>
<dbReference type="SUPFAM" id="SSF49899">
    <property type="entry name" value="Concanavalin A-like lectins/glucanases"/>
    <property type="match status" value="1"/>
</dbReference>
<dbReference type="CAZy" id="CBM10">
    <property type="family name" value="Carbohydrate-Binding Module Family 10"/>
</dbReference>
<evidence type="ECO:0000259" key="13">
    <source>
        <dbReference type="PROSITE" id="PS51761"/>
    </source>
</evidence>
<dbReference type="EC" id="3.2.1.8" evidence="4 10"/>
<feature type="compositionally biased region" description="Polar residues" evidence="11">
    <location>
        <begin position="208"/>
        <end position="217"/>
    </location>
</feature>
<evidence type="ECO:0000256" key="5">
    <source>
        <dbReference type="ARBA" id="ARBA00022651"/>
    </source>
</evidence>
<protein>
    <recommendedName>
        <fullName evidence="4 10">endo-1,4-beta-xylanase</fullName>
        <ecNumber evidence="4 10">3.2.1.8</ecNumber>
    </recommendedName>
</protein>
<dbReference type="InterPro" id="IPR036601">
    <property type="entry name" value="CBM10_sf"/>
</dbReference>
<dbReference type="Gene3D" id="2.10.10.20">
    <property type="entry name" value="Carbohydrate-binding module superfamily 5/12"/>
    <property type="match status" value="1"/>
</dbReference>